<accession>A0A445CPA0</accession>
<feature type="compositionally biased region" description="Low complexity" evidence="1">
    <location>
        <begin position="106"/>
        <end position="119"/>
    </location>
</feature>
<comment type="caution">
    <text evidence="3">The sequence shown here is derived from an EMBL/GenBank/DDBJ whole genome shotgun (WGS) entry which is preliminary data.</text>
</comment>
<keyword evidence="2" id="KW-0472">Membrane</keyword>
<keyword evidence="2" id="KW-0812">Transmembrane</keyword>
<feature type="region of interest" description="Disordered" evidence="1">
    <location>
        <begin position="106"/>
        <end position="133"/>
    </location>
</feature>
<sequence length="133" mass="14595">MQGDNTVAIALGTRLPYLLHPFCDQRLLKKTALVFLVHVLATGTCSLSLLMWVLSLSSSPSPSPSSMHSSVEMYIKERNTSSMFSSTRDMFGSCCFCVCVCESEWNSPSFSSSIPLSPSGVTRSVKQPERSKF</sequence>
<evidence type="ECO:0000256" key="2">
    <source>
        <dbReference type="SAM" id="Phobius"/>
    </source>
</evidence>
<dbReference type="Proteomes" id="UP000289738">
    <property type="component" value="Chromosome A06"/>
</dbReference>
<evidence type="ECO:0000256" key="1">
    <source>
        <dbReference type="SAM" id="MobiDB-lite"/>
    </source>
</evidence>
<keyword evidence="2" id="KW-1133">Transmembrane helix</keyword>
<evidence type="ECO:0000313" key="3">
    <source>
        <dbReference type="EMBL" id="RYR52756.1"/>
    </source>
</evidence>
<evidence type="ECO:0000313" key="4">
    <source>
        <dbReference type="Proteomes" id="UP000289738"/>
    </source>
</evidence>
<keyword evidence="4" id="KW-1185">Reference proteome</keyword>
<reference evidence="3 4" key="1">
    <citation type="submission" date="2019-01" db="EMBL/GenBank/DDBJ databases">
        <title>Sequencing of cultivated peanut Arachis hypogaea provides insights into genome evolution and oil improvement.</title>
        <authorList>
            <person name="Chen X."/>
        </authorList>
    </citation>
    <scope>NUCLEOTIDE SEQUENCE [LARGE SCALE GENOMIC DNA]</scope>
    <source>
        <strain evidence="4">cv. Fuhuasheng</strain>
        <tissue evidence="3">Leaves</tissue>
    </source>
</reference>
<proteinExistence type="predicted"/>
<gene>
    <name evidence="3" type="ORF">Ahy_A06g027643</name>
</gene>
<protein>
    <submittedName>
        <fullName evidence="3">Uncharacterized protein</fullName>
    </submittedName>
</protein>
<feature type="transmembrane region" description="Helical" evidence="2">
    <location>
        <begin position="32"/>
        <end position="54"/>
    </location>
</feature>
<dbReference type="EMBL" id="SDMP01000006">
    <property type="protein sequence ID" value="RYR52756.1"/>
    <property type="molecule type" value="Genomic_DNA"/>
</dbReference>
<name>A0A445CPA0_ARAHY</name>
<dbReference type="AlphaFoldDB" id="A0A445CPA0"/>
<organism evidence="3 4">
    <name type="scientific">Arachis hypogaea</name>
    <name type="common">Peanut</name>
    <dbReference type="NCBI Taxonomy" id="3818"/>
    <lineage>
        <taxon>Eukaryota</taxon>
        <taxon>Viridiplantae</taxon>
        <taxon>Streptophyta</taxon>
        <taxon>Embryophyta</taxon>
        <taxon>Tracheophyta</taxon>
        <taxon>Spermatophyta</taxon>
        <taxon>Magnoliopsida</taxon>
        <taxon>eudicotyledons</taxon>
        <taxon>Gunneridae</taxon>
        <taxon>Pentapetalae</taxon>
        <taxon>rosids</taxon>
        <taxon>fabids</taxon>
        <taxon>Fabales</taxon>
        <taxon>Fabaceae</taxon>
        <taxon>Papilionoideae</taxon>
        <taxon>50 kb inversion clade</taxon>
        <taxon>dalbergioids sensu lato</taxon>
        <taxon>Dalbergieae</taxon>
        <taxon>Pterocarpus clade</taxon>
        <taxon>Arachis</taxon>
    </lineage>
</organism>